<accession>A0A5B8LTZ8</accession>
<feature type="region of interest" description="Disordered" evidence="1">
    <location>
        <begin position="1"/>
        <end position="26"/>
    </location>
</feature>
<keyword evidence="3" id="KW-1185">Reference proteome</keyword>
<dbReference type="AlphaFoldDB" id="A0A5B8LTZ8"/>
<dbReference type="EMBL" id="CP042304">
    <property type="protein sequence ID" value="QDZ11164.1"/>
    <property type="molecule type" value="Genomic_DNA"/>
</dbReference>
<evidence type="ECO:0000256" key="1">
    <source>
        <dbReference type="SAM" id="MobiDB-lite"/>
    </source>
</evidence>
<reference evidence="2 3" key="1">
    <citation type="submission" date="2019-07" db="EMBL/GenBank/DDBJ databases">
        <title>Full genome sequence of Devosia sp. Gsoil 520.</title>
        <authorList>
            <person name="Im W.-T."/>
        </authorList>
    </citation>
    <scope>NUCLEOTIDE SEQUENCE [LARGE SCALE GENOMIC DNA]</scope>
    <source>
        <strain evidence="2 3">Gsoil 520</strain>
    </source>
</reference>
<protein>
    <submittedName>
        <fullName evidence="2">Uncharacterized protein</fullName>
    </submittedName>
</protein>
<evidence type="ECO:0000313" key="2">
    <source>
        <dbReference type="EMBL" id="QDZ11164.1"/>
    </source>
</evidence>
<dbReference type="RefSeq" id="WP_146289987.1">
    <property type="nucleotide sequence ID" value="NZ_CP042304.1"/>
</dbReference>
<dbReference type="KEGG" id="dea:FPZ08_10580"/>
<proteinExistence type="predicted"/>
<dbReference type="Proteomes" id="UP000315364">
    <property type="component" value="Chromosome"/>
</dbReference>
<evidence type="ECO:0000313" key="3">
    <source>
        <dbReference type="Proteomes" id="UP000315364"/>
    </source>
</evidence>
<gene>
    <name evidence="2" type="ORF">FPZ08_10580</name>
</gene>
<name>A0A5B8LTZ8_9HYPH</name>
<organism evidence="2 3">
    <name type="scientific">Devosia ginsengisoli</name>
    <dbReference type="NCBI Taxonomy" id="400770"/>
    <lineage>
        <taxon>Bacteria</taxon>
        <taxon>Pseudomonadati</taxon>
        <taxon>Pseudomonadota</taxon>
        <taxon>Alphaproteobacteria</taxon>
        <taxon>Hyphomicrobiales</taxon>
        <taxon>Devosiaceae</taxon>
        <taxon>Devosia</taxon>
    </lineage>
</organism>
<sequence length="89" mass="10583">MNQMSGRHACPDLRNRADPGSSFSSPQKRWFRRLFRLHFQSALNEKEPERTISVKRLVIAILTNFPASINYPLHYNDLPVRQRDIRKQY</sequence>